<dbReference type="GO" id="GO:0006508">
    <property type="term" value="P:proteolysis"/>
    <property type="evidence" value="ECO:0007669"/>
    <property type="project" value="UniProtKB-KW"/>
</dbReference>
<protein>
    <recommendedName>
        <fullName evidence="3">Peptide hydrolase</fullName>
        <ecNumber evidence="3">3.4.-.-</ecNumber>
    </recommendedName>
</protein>
<evidence type="ECO:0000256" key="3">
    <source>
        <dbReference type="RuleBase" id="RU361240"/>
    </source>
</evidence>
<keyword evidence="3" id="KW-0862">Zinc</keyword>
<sequence>MEDRILGSRRNRQSARQSTYARHRPTRRLSLIAWVPLLFCLAIVILRPASSLSARYAEEHDFLLDPDDDQQITAAISNRTRPPHLARSFTARDYSALAPTSPVIRLIPNLTDPAPSIDFRQSSSFLSKILIPRVPDTHNNTLVQQIIADIFEHELKPKPSSPHGPARSGWTLERQTFESNTPEGKRKFTNLIATKERDAPRKLMLAAHFDSKFFAKGTREEGFIGATDSAAPCAILVDVVRAVDSLLDRRTEARKKKGESIAAETTLQLVFFDGEEAFHAWTHSDSIYGARALASNWTEPILPLLPPTRRSAEDGEESVDLESRRLTPPAYTPVKPVDTIEHMVLLDLLGAPDPAIPNYFGHTSWLYDHLVDAERKLRSADILIWPTEADKKKSFFTNRQAWGGIEDDHLPFAEAGVPIFHLIPSPFPPVWHRITDDASALDYPTMYAWAMLMRLFTIEYLDLSPFVG</sequence>
<keyword evidence="3" id="KW-0378">Hydrolase</keyword>
<evidence type="ECO:0000313" key="7">
    <source>
        <dbReference type="Proteomes" id="UP001176517"/>
    </source>
</evidence>
<feature type="compositionally biased region" description="Polar residues" evidence="4">
    <location>
        <begin position="173"/>
        <end position="182"/>
    </location>
</feature>
<keyword evidence="3" id="KW-0645">Protease</keyword>
<dbReference type="EC" id="3.4.-.-" evidence="3"/>
<comment type="similarity">
    <text evidence="3">Belongs to the peptidase M28 family.</text>
</comment>
<accession>A0AAN6GNT0</accession>
<keyword evidence="3" id="KW-0479">Metal-binding</keyword>
<keyword evidence="2" id="KW-0012">Acyltransferase</keyword>
<feature type="region of interest" description="Disordered" evidence="4">
    <location>
        <begin position="155"/>
        <end position="184"/>
    </location>
</feature>
<gene>
    <name evidence="6" type="ORF">OC846_003631</name>
</gene>
<dbReference type="GO" id="GO:0016603">
    <property type="term" value="F:glutaminyl-peptide cyclotransferase activity"/>
    <property type="evidence" value="ECO:0007669"/>
    <property type="project" value="InterPro"/>
</dbReference>
<dbReference type="InterPro" id="IPR040234">
    <property type="entry name" value="QC/QCL"/>
</dbReference>
<evidence type="ECO:0000256" key="4">
    <source>
        <dbReference type="SAM" id="MobiDB-lite"/>
    </source>
</evidence>
<evidence type="ECO:0000313" key="6">
    <source>
        <dbReference type="EMBL" id="KAK0550527.1"/>
    </source>
</evidence>
<keyword evidence="7" id="KW-1185">Reference proteome</keyword>
<dbReference type="PANTHER" id="PTHR12283:SF6">
    <property type="entry name" value="GLUTAMINYL-PEPTIDE CYCLOTRANSFERASE-RELATED"/>
    <property type="match status" value="1"/>
</dbReference>
<feature type="region of interest" description="Disordered" evidence="4">
    <location>
        <begin position="1"/>
        <end position="20"/>
    </location>
</feature>
<dbReference type="Gene3D" id="3.40.630.10">
    <property type="entry name" value="Zn peptidases"/>
    <property type="match status" value="1"/>
</dbReference>
<evidence type="ECO:0000256" key="2">
    <source>
        <dbReference type="ARBA" id="ARBA00023315"/>
    </source>
</evidence>
<dbReference type="Pfam" id="PF04389">
    <property type="entry name" value="Peptidase_M28"/>
    <property type="match status" value="2"/>
</dbReference>
<name>A0AAN6GNT0_9BASI</name>
<comment type="caution">
    <text evidence="6">The sequence shown here is derived from an EMBL/GenBank/DDBJ whole genome shotgun (WGS) entry which is preliminary data.</text>
</comment>
<feature type="domain" description="Peptidase M28" evidence="5">
    <location>
        <begin position="190"/>
        <end position="298"/>
    </location>
</feature>
<dbReference type="GO" id="GO:0008270">
    <property type="term" value="F:zinc ion binding"/>
    <property type="evidence" value="ECO:0007669"/>
    <property type="project" value="TreeGrafter"/>
</dbReference>
<dbReference type="PANTHER" id="PTHR12283">
    <property type="entry name" value="GLUTAMINYL-PEPTIDE CYCLOTRANSFERASE"/>
    <property type="match status" value="1"/>
</dbReference>
<evidence type="ECO:0000259" key="5">
    <source>
        <dbReference type="Pfam" id="PF04389"/>
    </source>
</evidence>
<proteinExistence type="inferred from homology"/>
<dbReference type="InterPro" id="IPR037457">
    <property type="entry name" value="M28_QC"/>
</dbReference>
<feature type="domain" description="Peptidase M28" evidence="5">
    <location>
        <begin position="314"/>
        <end position="455"/>
    </location>
</feature>
<dbReference type="AlphaFoldDB" id="A0AAN6GNT0"/>
<keyword evidence="1" id="KW-0808">Transferase</keyword>
<dbReference type="Proteomes" id="UP001176517">
    <property type="component" value="Unassembled WGS sequence"/>
</dbReference>
<dbReference type="CDD" id="cd03880">
    <property type="entry name" value="M28_QC_like"/>
    <property type="match status" value="1"/>
</dbReference>
<organism evidence="6 7">
    <name type="scientific">Tilletia horrida</name>
    <dbReference type="NCBI Taxonomy" id="155126"/>
    <lineage>
        <taxon>Eukaryota</taxon>
        <taxon>Fungi</taxon>
        <taxon>Dikarya</taxon>
        <taxon>Basidiomycota</taxon>
        <taxon>Ustilaginomycotina</taxon>
        <taxon>Exobasidiomycetes</taxon>
        <taxon>Tilletiales</taxon>
        <taxon>Tilletiaceae</taxon>
        <taxon>Tilletia</taxon>
    </lineage>
</organism>
<dbReference type="GO" id="GO:0008233">
    <property type="term" value="F:peptidase activity"/>
    <property type="evidence" value="ECO:0007669"/>
    <property type="project" value="UniProtKB-KW"/>
</dbReference>
<evidence type="ECO:0000256" key="1">
    <source>
        <dbReference type="ARBA" id="ARBA00022679"/>
    </source>
</evidence>
<dbReference type="EMBL" id="JAPDMZ010000091">
    <property type="protein sequence ID" value="KAK0550527.1"/>
    <property type="molecule type" value="Genomic_DNA"/>
</dbReference>
<dbReference type="InterPro" id="IPR007484">
    <property type="entry name" value="Peptidase_M28"/>
</dbReference>
<reference evidence="6" key="1">
    <citation type="journal article" date="2023" name="PhytoFront">
        <title>Draft Genome Resources of Seven Strains of Tilletia horrida, Causal Agent of Kernel Smut of Rice.</title>
        <authorList>
            <person name="Khanal S."/>
            <person name="Antony Babu S."/>
            <person name="Zhou X.G."/>
        </authorList>
    </citation>
    <scope>NUCLEOTIDE SEQUENCE</scope>
    <source>
        <strain evidence="6">TX6</strain>
    </source>
</reference>
<dbReference type="SUPFAM" id="SSF53187">
    <property type="entry name" value="Zn-dependent exopeptidases"/>
    <property type="match status" value="1"/>
</dbReference>